<dbReference type="Proteomes" id="UP000606463">
    <property type="component" value="Unassembled WGS sequence"/>
</dbReference>
<evidence type="ECO:0000256" key="1">
    <source>
        <dbReference type="ARBA" id="ARBA00022676"/>
    </source>
</evidence>
<name>A0A9D0YPN0_AQUAO</name>
<dbReference type="InterPro" id="IPR002201">
    <property type="entry name" value="Glyco_trans_9"/>
</dbReference>
<keyword evidence="2" id="KW-0808">Transferase</keyword>
<evidence type="ECO:0000313" key="3">
    <source>
        <dbReference type="EMBL" id="HIP98760.1"/>
    </source>
</evidence>
<reference evidence="3" key="1">
    <citation type="journal article" date="2020" name="ISME J.">
        <title>Gammaproteobacteria mediating utilization of methyl-, sulfur- and petroleum organic compounds in deep ocean hydrothermal plumes.</title>
        <authorList>
            <person name="Zhou Z."/>
            <person name="Liu Y."/>
            <person name="Pan J."/>
            <person name="Cron B.R."/>
            <person name="Toner B.M."/>
            <person name="Anantharaman K."/>
            <person name="Breier J.A."/>
            <person name="Dick G.J."/>
            <person name="Li M."/>
        </authorList>
    </citation>
    <scope>NUCLEOTIDE SEQUENCE</scope>
    <source>
        <strain evidence="3">SZUA-1501</strain>
    </source>
</reference>
<sequence length="337" mass="38246">MRIVVWQSAFLGDLVLAGNLVVNLLINFPNSELILVARPFAVELFKGLDRLKVIPLKKNLKGTWKVIKQLAGCQIAFGVQRGLRTSLSLFLAKIPTRVGFKNAELSLLYTHKAPHYWGIHEVERNQQLLKVLNLKVYTDRLFLPINWKTLERIEKKFNLRGEFVAVAPSANFEPKRWNEKYFAKLIELLMKEGFKVTLIGAKGRDQEVAQRVLSFLKEPKGVKNLVGKTTVEELVHLIYLARLVVANDSAPVHIAEAVGTPVITVYCATSPYYGFFPRRGVYLQPKGLKCHPCKPNPKECKFSSMECTQTVKPEEVYEKALYLLNKGLQKHSAIFLS</sequence>
<dbReference type="GO" id="GO:0005829">
    <property type="term" value="C:cytosol"/>
    <property type="evidence" value="ECO:0007669"/>
    <property type="project" value="TreeGrafter"/>
</dbReference>
<dbReference type="EMBL" id="DQVE01000055">
    <property type="protein sequence ID" value="HIP98760.1"/>
    <property type="molecule type" value="Genomic_DNA"/>
</dbReference>
<dbReference type="AlphaFoldDB" id="A0A9D0YPN0"/>
<dbReference type="PANTHER" id="PTHR30160:SF1">
    <property type="entry name" value="LIPOPOLYSACCHARIDE 1,2-N-ACETYLGLUCOSAMINETRANSFERASE-RELATED"/>
    <property type="match status" value="1"/>
</dbReference>
<dbReference type="PANTHER" id="PTHR30160">
    <property type="entry name" value="TETRAACYLDISACCHARIDE 4'-KINASE-RELATED"/>
    <property type="match status" value="1"/>
</dbReference>
<accession>A0A9D0YPN0</accession>
<dbReference type="InterPro" id="IPR051199">
    <property type="entry name" value="LPS_LOS_Heptosyltrfase"/>
</dbReference>
<comment type="caution">
    <text evidence="3">The sequence shown here is derived from an EMBL/GenBank/DDBJ whole genome shotgun (WGS) entry which is preliminary data.</text>
</comment>
<dbReference type="GO" id="GO:0009244">
    <property type="term" value="P:lipopolysaccharide core region biosynthetic process"/>
    <property type="evidence" value="ECO:0007669"/>
    <property type="project" value="TreeGrafter"/>
</dbReference>
<protein>
    <submittedName>
        <fullName evidence="3">Glycosyltransferase family 9 protein</fullName>
    </submittedName>
</protein>
<dbReference type="SUPFAM" id="SSF53756">
    <property type="entry name" value="UDP-Glycosyltransferase/glycogen phosphorylase"/>
    <property type="match status" value="1"/>
</dbReference>
<keyword evidence="1" id="KW-0328">Glycosyltransferase</keyword>
<dbReference type="Gene3D" id="3.40.50.2000">
    <property type="entry name" value="Glycogen Phosphorylase B"/>
    <property type="match status" value="2"/>
</dbReference>
<organism evidence="3 4">
    <name type="scientific">Aquifex aeolicus</name>
    <dbReference type="NCBI Taxonomy" id="63363"/>
    <lineage>
        <taxon>Bacteria</taxon>
        <taxon>Pseudomonadati</taxon>
        <taxon>Aquificota</taxon>
        <taxon>Aquificia</taxon>
        <taxon>Aquificales</taxon>
        <taxon>Aquificaceae</taxon>
        <taxon>Aquifex</taxon>
    </lineage>
</organism>
<dbReference type="GO" id="GO:0008713">
    <property type="term" value="F:ADP-heptose-lipopolysaccharide heptosyltransferase activity"/>
    <property type="evidence" value="ECO:0007669"/>
    <property type="project" value="TreeGrafter"/>
</dbReference>
<dbReference type="Pfam" id="PF01075">
    <property type="entry name" value="Glyco_transf_9"/>
    <property type="match status" value="1"/>
</dbReference>
<gene>
    <name evidence="3" type="ORF">EYH37_05320</name>
</gene>
<evidence type="ECO:0000313" key="4">
    <source>
        <dbReference type="Proteomes" id="UP000606463"/>
    </source>
</evidence>
<evidence type="ECO:0000256" key="2">
    <source>
        <dbReference type="ARBA" id="ARBA00022679"/>
    </source>
</evidence>
<proteinExistence type="predicted"/>
<dbReference type="CDD" id="cd03789">
    <property type="entry name" value="GT9_LPS_heptosyltransferase"/>
    <property type="match status" value="1"/>
</dbReference>